<dbReference type="EMBL" id="JACGWN010000003">
    <property type="protein sequence ID" value="KAL0457236.1"/>
    <property type="molecule type" value="Genomic_DNA"/>
</dbReference>
<dbReference type="Gene3D" id="3.40.50.12780">
    <property type="entry name" value="N-terminal domain of ligase-like"/>
    <property type="match status" value="1"/>
</dbReference>
<comment type="caution">
    <text evidence="3">The sequence shown here is derived from an EMBL/GenBank/DDBJ whole genome shotgun (WGS) entry which is preliminary data.</text>
</comment>
<dbReference type="GO" id="GO:0005783">
    <property type="term" value="C:endoplasmic reticulum"/>
    <property type="evidence" value="ECO:0007669"/>
    <property type="project" value="TreeGrafter"/>
</dbReference>
<evidence type="ECO:0000256" key="1">
    <source>
        <dbReference type="ARBA" id="ARBA00022741"/>
    </source>
</evidence>
<dbReference type="InterPro" id="IPR042099">
    <property type="entry name" value="ANL_N_sf"/>
</dbReference>
<keyword evidence="2" id="KW-0067">ATP-binding</keyword>
<dbReference type="AlphaFoldDB" id="A0AAW2XTZ2"/>
<accession>A0AAW2XTZ2</accession>
<evidence type="ECO:0000313" key="3">
    <source>
        <dbReference type="EMBL" id="KAL0457236.1"/>
    </source>
</evidence>
<proteinExistence type="predicted"/>
<dbReference type="GO" id="GO:0005524">
    <property type="term" value="F:ATP binding"/>
    <property type="evidence" value="ECO:0007669"/>
    <property type="project" value="UniProtKB-KW"/>
</dbReference>
<keyword evidence="1" id="KW-0547">Nucleotide-binding</keyword>
<dbReference type="PANTHER" id="PTHR43272:SF33">
    <property type="entry name" value="AMP-BINDING DOMAIN-CONTAINING PROTEIN-RELATED"/>
    <property type="match status" value="1"/>
</dbReference>
<dbReference type="GO" id="GO:0016020">
    <property type="term" value="C:membrane"/>
    <property type="evidence" value="ECO:0007669"/>
    <property type="project" value="TreeGrafter"/>
</dbReference>
<evidence type="ECO:0000256" key="2">
    <source>
        <dbReference type="ARBA" id="ARBA00022840"/>
    </source>
</evidence>
<protein>
    <submittedName>
        <fullName evidence="3">Long chain acyl-CoA synthetase 6, peroxisomal</fullName>
    </submittedName>
</protein>
<gene>
    <name evidence="3" type="ORF">Slati_1062800</name>
</gene>
<name>A0AAW2XTZ2_9LAMI</name>
<reference evidence="3" key="1">
    <citation type="submission" date="2020-06" db="EMBL/GenBank/DDBJ databases">
        <authorList>
            <person name="Li T."/>
            <person name="Hu X."/>
            <person name="Zhang T."/>
            <person name="Song X."/>
            <person name="Zhang H."/>
            <person name="Dai N."/>
            <person name="Sheng W."/>
            <person name="Hou X."/>
            <person name="Wei L."/>
        </authorList>
    </citation>
    <scope>NUCLEOTIDE SEQUENCE</scope>
    <source>
        <strain evidence="3">KEN1</strain>
        <tissue evidence="3">Leaf</tissue>
    </source>
</reference>
<organism evidence="3">
    <name type="scientific">Sesamum latifolium</name>
    <dbReference type="NCBI Taxonomy" id="2727402"/>
    <lineage>
        <taxon>Eukaryota</taxon>
        <taxon>Viridiplantae</taxon>
        <taxon>Streptophyta</taxon>
        <taxon>Embryophyta</taxon>
        <taxon>Tracheophyta</taxon>
        <taxon>Spermatophyta</taxon>
        <taxon>Magnoliopsida</taxon>
        <taxon>eudicotyledons</taxon>
        <taxon>Gunneridae</taxon>
        <taxon>Pentapetalae</taxon>
        <taxon>asterids</taxon>
        <taxon>lamiids</taxon>
        <taxon>Lamiales</taxon>
        <taxon>Pedaliaceae</taxon>
        <taxon>Sesamum</taxon>
    </lineage>
</organism>
<sequence>MNYTSEDQPHPRGEICVRGPIVFQGYYKDEVQTREVIDDDGWLHTGDIGLWLPGGRLKIIDRKKNIFKLAQGEYIAPEKIENVYAKCKFVAQCFIHGDSLNSSLVAVVAVDHDMLKAWAAAEGIKQLCADPRARAAVLADMDAVAREAQLRGFEFAKAVTLVLEPFTLENGLLTPTFKASVYFC</sequence>
<dbReference type="SUPFAM" id="SSF56801">
    <property type="entry name" value="Acetyl-CoA synthetase-like"/>
    <property type="match status" value="1"/>
</dbReference>
<reference evidence="3" key="2">
    <citation type="journal article" date="2024" name="Plant">
        <title>Genomic evolution and insights into agronomic trait innovations of Sesamum species.</title>
        <authorList>
            <person name="Miao H."/>
            <person name="Wang L."/>
            <person name="Qu L."/>
            <person name="Liu H."/>
            <person name="Sun Y."/>
            <person name="Le M."/>
            <person name="Wang Q."/>
            <person name="Wei S."/>
            <person name="Zheng Y."/>
            <person name="Lin W."/>
            <person name="Duan Y."/>
            <person name="Cao H."/>
            <person name="Xiong S."/>
            <person name="Wang X."/>
            <person name="Wei L."/>
            <person name="Li C."/>
            <person name="Ma Q."/>
            <person name="Ju M."/>
            <person name="Zhao R."/>
            <person name="Li G."/>
            <person name="Mu C."/>
            <person name="Tian Q."/>
            <person name="Mei H."/>
            <person name="Zhang T."/>
            <person name="Gao T."/>
            <person name="Zhang H."/>
        </authorList>
    </citation>
    <scope>NUCLEOTIDE SEQUENCE</scope>
    <source>
        <strain evidence="3">KEN1</strain>
    </source>
</reference>
<dbReference type="GO" id="GO:0004467">
    <property type="term" value="F:long-chain fatty acid-CoA ligase activity"/>
    <property type="evidence" value="ECO:0007669"/>
    <property type="project" value="TreeGrafter"/>
</dbReference>
<dbReference type="PANTHER" id="PTHR43272">
    <property type="entry name" value="LONG-CHAIN-FATTY-ACID--COA LIGASE"/>
    <property type="match status" value="1"/>
</dbReference>